<dbReference type="Proteomes" id="UP000008783">
    <property type="component" value="Unassembled WGS sequence"/>
</dbReference>
<evidence type="ECO:0000256" key="1">
    <source>
        <dbReference type="SAM" id="MobiDB-lite"/>
    </source>
</evidence>
<dbReference type="InParanoid" id="E3KSV3"/>
<gene>
    <name evidence="2" type="ORF">PGTG_13711</name>
</gene>
<evidence type="ECO:0000313" key="2">
    <source>
        <dbReference type="EMBL" id="EFP87483.1"/>
    </source>
</evidence>
<organism evidence="2 3">
    <name type="scientific">Puccinia graminis f. sp. tritici (strain CRL 75-36-700-3 / race SCCL)</name>
    <name type="common">Black stem rust fungus</name>
    <dbReference type="NCBI Taxonomy" id="418459"/>
    <lineage>
        <taxon>Eukaryota</taxon>
        <taxon>Fungi</taxon>
        <taxon>Dikarya</taxon>
        <taxon>Basidiomycota</taxon>
        <taxon>Pucciniomycotina</taxon>
        <taxon>Pucciniomycetes</taxon>
        <taxon>Pucciniales</taxon>
        <taxon>Pucciniaceae</taxon>
        <taxon>Puccinia</taxon>
    </lineage>
</organism>
<sequence length="127" mass="13781">MKSLRGRGKIQTCSATGENPPGHKGLSPRQPLHLNGWELSLLASESVQFSTVVESVPSQWPECTDLVESCTLLAAKKFPPATESVELSEKKRILLVAESVQLSETEKILLAAESVQLSATKRILLSI</sequence>
<accession>E3KSV3</accession>
<dbReference type="VEuPathDB" id="FungiDB:PGTG_13711"/>
<name>E3KSV3_PUCGT</name>
<dbReference type="RefSeq" id="XP_003331902.1">
    <property type="nucleotide sequence ID" value="XM_003331854.1"/>
</dbReference>
<keyword evidence="3" id="KW-1185">Reference proteome</keyword>
<dbReference type="KEGG" id="pgr:PGTG_13711"/>
<proteinExistence type="predicted"/>
<reference evidence="3" key="2">
    <citation type="journal article" date="2011" name="Proc. Natl. Acad. Sci. U.S.A.">
        <title>Obligate biotrophy features unraveled by the genomic analysis of rust fungi.</title>
        <authorList>
            <person name="Duplessis S."/>
            <person name="Cuomo C.A."/>
            <person name="Lin Y.-C."/>
            <person name="Aerts A."/>
            <person name="Tisserant E."/>
            <person name="Veneault-Fourrey C."/>
            <person name="Joly D.L."/>
            <person name="Hacquard S."/>
            <person name="Amselem J."/>
            <person name="Cantarel B.L."/>
            <person name="Chiu R."/>
            <person name="Coutinho P.M."/>
            <person name="Feau N."/>
            <person name="Field M."/>
            <person name="Frey P."/>
            <person name="Gelhaye E."/>
            <person name="Goldberg J."/>
            <person name="Grabherr M.G."/>
            <person name="Kodira C.D."/>
            <person name="Kohler A."/>
            <person name="Kuees U."/>
            <person name="Lindquist E.A."/>
            <person name="Lucas S.M."/>
            <person name="Mago R."/>
            <person name="Mauceli E."/>
            <person name="Morin E."/>
            <person name="Murat C."/>
            <person name="Pangilinan J.L."/>
            <person name="Park R."/>
            <person name="Pearson M."/>
            <person name="Quesneville H."/>
            <person name="Rouhier N."/>
            <person name="Sakthikumar S."/>
            <person name="Salamov A.A."/>
            <person name="Schmutz J."/>
            <person name="Selles B."/>
            <person name="Shapiro H."/>
            <person name="Tanguay P."/>
            <person name="Tuskan G.A."/>
            <person name="Henrissat B."/>
            <person name="Van de Peer Y."/>
            <person name="Rouze P."/>
            <person name="Ellis J.G."/>
            <person name="Dodds P.N."/>
            <person name="Schein J.E."/>
            <person name="Zhong S."/>
            <person name="Hamelin R.C."/>
            <person name="Grigoriev I.V."/>
            <person name="Szabo L.J."/>
            <person name="Martin F."/>
        </authorList>
    </citation>
    <scope>NUCLEOTIDE SEQUENCE [LARGE SCALE GENOMIC DNA]</scope>
    <source>
        <strain evidence="3">CRL 75-36-700-3 / race SCCL</strain>
    </source>
</reference>
<dbReference type="EMBL" id="DS178306">
    <property type="protein sequence ID" value="EFP87483.1"/>
    <property type="molecule type" value="Genomic_DNA"/>
</dbReference>
<feature type="region of interest" description="Disordered" evidence="1">
    <location>
        <begin position="1"/>
        <end position="29"/>
    </location>
</feature>
<dbReference type="AlphaFoldDB" id="E3KSV3"/>
<reference key="1">
    <citation type="submission" date="2007-01" db="EMBL/GenBank/DDBJ databases">
        <title>The Genome Sequence of Puccinia graminis f. sp. tritici Strain CRL 75-36-700-3.</title>
        <authorList>
            <consortium name="The Broad Institute Genome Sequencing Platform"/>
            <person name="Birren B."/>
            <person name="Lander E."/>
            <person name="Galagan J."/>
            <person name="Nusbaum C."/>
            <person name="Devon K."/>
            <person name="Cuomo C."/>
            <person name="Jaffe D."/>
            <person name="Butler J."/>
            <person name="Alvarez P."/>
            <person name="Gnerre S."/>
            <person name="Grabherr M."/>
            <person name="Mauceli E."/>
            <person name="Brockman W."/>
            <person name="Young S."/>
            <person name="LaButti K."/>
            <person name="Sykes S."/>
            <person name="DeCaprio D."/>
            <person name="Crawford M."/>
            <person name="Koehrsen M."/>
            <person name="Engels R."/>
            <person name="Montgomery P."/>
            <person name="Pearson M."/>
            <person name="Howarth C."/>
            <person name="Larson L."/>
            <person name="White J."/>
            <person name="Zeng Q."/>
            <person name="Kodira C."/>
            <person name="Yandava C."/>
            <person name="Alvarado L."/>
            <person name="O'Leary S."/>
            <person name="Szabo L."/>
            <person name="Dean R."/>
            <person name="Schein J."/>
        </authorList>
    </citation>
    <scope>NUCLEOTIDE SEQUENCE</scope>
    <source>
        <strain>CRL 75-36-700-3</strain>
    </source>
</reference>
<dbReference type="GeneID" id="10538381"/>
<protein>
    <submittedName>
        <fullName evidence="2">Uncharacterized protein</fullName>
    </submittedName>
</protein>
<dbReference type="HOGENOM" id="CLU_1971610_0_0_1"/>
<evidence type="ECO:0000313" key="3">
    <source>
        <dbReference type="Proteomes" id="UP000008783"/>
    </source>
</evidence>